<dbReference type="STRING" id="391625.PPSIR1_19364"/>
<keyword evidence="2" id="KW-1185">Reference proteome</keyword>
<dbReference type="RefSeq" id="WP_006972883.1">
    <property type="nucleotide sequence ID" value="NZ_ABCS01000037.1"/>
</dbReference>
<dbReference type="EMBL" id="ABCS01000037">
    <property type="protein sequence ID" value="EDM78000.1"/>
    <property type="molecule type" value="Genomic_DNA"/>
</dbReference>
<dbReference type="AlphaFoldDB" id="A6G838"/>
<dbReference type="Pfam" id="PF13170">
    <property type="entry name" value="DUF4003"/>
    <property type="match status" value="1"/>
</dbReference>
<sequence>MPPFRDSERGPSSSPDFDPLQRFRALSEAFEADAGMLTDRVPLRFVAVNLVLNPREPAELAAEVRALQAQFDANLPWYSGIAPPVRTLIAGVMIERGDDPDAFLAEVDRVRPIMREVGMRRQEIYQVLSILALRVSNELGPIERAQVERMQAIFEAMKKHHWMLTGPEDLPACAFMSTRKEGAEALAQRATDIFSALRKTAGLWRGDPLQTASNILALSGVDAQSMAARFRLLAEQLHKRGVRVGTAEYDDVAVLCFLPQPVERVAETVANYRDVLRKDLRWSERSLAMSLAVNLAFVRLVGQDPELAALADAKSLLDMQTIVAARQAAAAAAAGGAR</sequence>
<dbReference type="Proteomes" id="UP000005801">
    <property type="component" value="Unassembled WGS sequence"/>
</dbReference>
<protein>
    <submittedName>
        <fullName evidence="1">Uncharacterized protein</fullName>
    </submittedName>
</protein>
<dbReference type="OrthoDB" id="1778393at2"/>
<evidence type="ECO:0000313" key="1">
    <source>
        <dbReference type="EMBL" id="EDM78000.1"/>
    </source>
</evidence>
<name>A6G838_9BACT</name>
<proteinExistence type="predicted"/>
<dbReference type="InterPro" id="IPR025062">
    <property type="entry name" value="DUF4003"/>
</dbReference>
<comment type="caution">
    <text evidence="1">The sequence shown here is derived from an EMBL/GenBank/DDBJ whole genome shotgun (WGS) entry which is preliminary data.</text>
</comment>
<gene>
    <name evidence="1" type="ORF">PPSIR1_19364</name>
</gene>
<evidence type="ECO:0000313" key="2">
    <source>
        <dbReference type="Proteomes" id="UP000005801"/>
    </source>
</evidence>
<accession>A6G838</accession>
<reference evidence="1 2" key="1">
    <citation type="submission" date="2007-06" db="EMBL/GenBank/DDBJ databases">
        <authorList>
            <person name="Shimkets L."/>
            <person name="Ferriera S."/>
            <person name="Johnson J."/>
            <person name="Kravitz S."/>
            <person name="Beeson K."/>
            <person name="Sutton G."/>
            <person name="Rogers Y.-H."/>
            <person name="Friedman R."/>
            <person name="Frazier M."/>
            <person name="Venter J.C."/>
        </authorList>
    </citation>
    <scope>NUCLEOTIDE SEQUENCE [LARGE SCALE GENOMIC DNA]</scope>
    <source>
        <strain evidence="1 2">SIR-1</strain>
    </source>
</reference>
<organism evidence="1 2">
    <name type="scientific">Plesiocystis pacifica SIR-1</name>
    <dbReference type="NCBI Taxonomy" id="391625"/>
    <lineage>
        <taxon>Bacteria</taxon>
        <taxon>Pseudomonadati</taxon>
        <taxon>Myxococcota</taxon>
        <taxon>Polyangia</taxon>
        <taxon>Nannocystales</taxon>
        <taxon>Nannocystaceae</taxon>
        <taxon>Plesiocystis</taxon>
    </lineage>
</organism>